<dbReference type="Proteomes" id="UP000828941">
    <property type="component" value="Chromosome 2"/>
</dbReference>
<comment type="caution">
    <text evidence="1">The sequence shown here is derived from an EMBL/GenBank/DDBJ whole genome shotgun (WGS) entry which is preliminary data.</text>
</comment>
<evidence type="ECO:0000313" key="2">
    <source>
        <dbReference type="Proteomes" id="UP000828941"/>
    </source>
</evidence>
<keyword evidence="2" id="KW-1185">Reference proteome</keyword>
<dbReference type="EMBL" id="CM039427">
    <property type="protein sequence ID" value="KAI4353213.1"/>
    <property type="molecule type" value="Genomic_DNA"/>
</dbReference>
<accession>A0ACB9PXE2</accession>
<proteinExistence type="predicted"/>
<gene>
    <name evidence="1" type="ORF">L6164_002179</name>
</gene>
<protein>
    <submittedName>
        <fullName evidence="1">Uncharacterized protein</fullName>
    </submittedName>
</protein>
<reference evidence="1 2" key="1">
    <citation type="journal article" date="2022" name="DNA Res.">
        <title>Chromosomal-level genome assembly of the orchid tree Bauhinia variegata (Leguminosae; Cercidoideae) supports the allotetraploid origin hypothesis of Bauhinia.</title>
        <authorList>
            <person name="Zhong Y."/>
            <person name="Chen Y."/>
            <person name="Zheng D."/>
            <person name="Pang J."/>
            <person name="Liu Y."/>
            <person name="Luo S."/>
            <person name="Meng S."/>
            <person name="Qian L."/>
            <person name="Wei D."/>
            <person name="Dai S."/>
            <person name="Zhou R."/>
        </authorList>
    </citation>
    <scope>NUCLEOTIDE SEQUENCE [LARGE SCALE GENOMIC DNA]</scope>
    <source>
        <strain evidence="1">BV-YZ2020</strain>
    </source>
</reference>
<sequence length="529" mass="60029">MESLIWNLSKFCTSLLFVFASFTYFIKVLKYYFLEKPKKLKLPPGPKPWPLVGNLPEMLANKPAHKWIHNLMTDMNKEIVCIRLGSVHVIVITSPIIAIEFLRKQDAAFASRPLSIATEIASNGYLTTALVPFGEQWKKMKKVVSKELLSPLRHQGLHDKRIEEADNLVRYVWNQCNNSNHGGSVNVRIAAQHYCGNVIRKIVFNMRYFGKNKKDGGPSNNEAEHVDALFMVLKYIYSFCVSDFMPCLRGYDLDGHETIVKKAVKILNRYHDPIIEERIEQWKNGTKTDEKDLLDILITLKDDNGNSLLTTEEIKAQIIELMLAAVDNPSNAVEWAMAEMLNEPEILQRATEEIDKVVGKERLVQESDLPKLNYVKACAREAFRLHPIAPFNVPHVSMTDSVVNNYLIPEGNHVLLSRQELGRNTKVWNEPHKFIPERHLKSDGSEVVLTEPNLGFISFSTGRRGCPGVALGTSMTVMLFARLLHGFSWSVPPNVSRIDLSESVGDLFLAKPLVAVAKPRLPMDLYRKD</sequence>
<organism evidence="1 2">
    <name type="scientific">Bauhinia variegata</name>
    <name type="common">Purple orchid tree</name>
    <name type="synonym">Phanera variegata</name>
    <dbReference type="NCBI Taxonomy" id="167791"/>
    <lineage>
        <taxon>Eukaryota</taxon>
        <taxon>Viridiplantae</taxon>
        <taxon>Streptophyta</taxon>
        <taxon>Embryophyta</taxon>
        <taxon>Tracheophyta</taxon>
        <taxon>Spermatophyta</taxon>
        <taxon>Magnoliopsida</taxon>
        <taxon>eudicotyledons</taxon>
        <taxon>Gunneridae</taxon>
        <taxon>Pentapetalae</taxon>
        <taxon>rosids</taxon>
        <taxon>fabids</taxon>
        <taxon>Fabales</taxon>
        <taxon>Fabaceae</taxon>
        <taxon>Cercidoideae</taxon>
        <taxon>Cercideae</taxon>
        <taxon>Bauhiniinae</taxon>
        <taxon>Bauhinia</taxon>
    </lineage>
</organism>
<evidence type="ECO:0000313" key="1">
    <source>
        <dbReference type="EMBL" id="KAI4353213.1"/>
    </source>
</evidence>
<name>A0ACB9PXE2_BAUVA</name>